<dbReference type="AlphaFoldDB" id="H0HR73"/>
<dbReference type="EMBL" id="AHAM01000102">
    <property type="protein sequence ID" value="EHK56756.1"/>
    <property type="molecule type" value="Genomic_DNA"/>
</dbReference>
<name>H0HR73_9HYPH</name>
<evidence type="ECO:0000313" key="3">
    <source>
        <dbReference type="Proteomes" id="UP000003250"/>
    </source>
</evidence>
<feature type="signal peptide" evidence="1">
    <location>
        <begin position="1"/>
        <end position="27"/>
    </location>
</feature>
<feature type="chain" id="PRO_5003534078" evidence="1">
    <location>
        <begin position="28"/>
        <end position="57"/>
    </location>
</feature>
<protein>
    <submittedName>
        <fullName evidence="2">Uncharacterized protein</fullName>
    </submittedName>
</protein>
<keyword evidence="3" id="KW-1185">Reference proteome</keyword>
<dbReference type="PATRIC" id="fig|1107882.3.peg.2594"/>
<organism evidence="2 3">
    <name type="scientific">Mesorhizobium alhagi CCNWXJ12-2</name>
    <dbReference type="NCBI Taxonomy" id="1107882"/>
    <lineage>
        <taxon>Bacteria</taxon>
        <taxon>Pseudomonadati</taxon>
        <taxon>Pseudomonadota</taxon>
        <taxon>Alphaproteobacteria</taxon>
        <taxon>Hyphomicrobiales</taxon>
        <taxon>Phyllobacteriaceae</taxon>
        <taxon>Allomesorhizobium</taxon>
    </lineage>
</organism>
<gene>
    <name evidence="2" type="ORF">MAXJ12_13281</name>
</gene>
<reference evidence="2 3" key="1">
    <citation type="journal article" date="2012" name="J. Bacteriol.">
        <title>Draft Genome Sequence of Mesorhizobium alhagi CCNWXJ12-2T, a Novel Salt-Resistant Species Isolated from the Desert of Northwestern China.</title>
        <authorList>
            <person name="Zhou M."/>
            <person name="Chen W."/>
            <person name="Chen H."/>
            <person name="Wei G."/>
        </authorList>
    </citation>
    <scope>NUCLEOTIDE SEQUENCE [LARGE SCALE GENOMIC DNA]</scope>
    <source>
        <strain evidence="2 3">CCNWXJ12-2</strain>
    </source>
</reference>
<evidence type="ECO:0000313" key="2">
    <source>
        <dbReference type="EMBL" id="EHK56756.1"/>
    </source>
</evidence>
<proteinExistence type="predicted"/>
<evidence type="ECO:0000256" key="1">
    <source>
        <dbReference type="SAM" id="SignalP"/>
    </source>
</evidence>
<sequence>MSIRPKALLRADTGALCLIMVSAPAVAQTTEERQRRVAALSELFAERRAVQAGGPLP</sequence>
<dbReference type="RefSeq" id="WP_008836283.1">
    <property type="nucleotide sequence ID" value="NZ_AHAM01000102.1"/>
</dbReference>
<accession>H0HR73</accession>
<dbReference type="Proteomes" id="UP000003250">
    <property type="component" value="Unassembled WGS sequence"/>
</dbReference>
<keyword evidence="1" id="KW-0732">Signal</keyword>